<sequence>MENGAFPFDLSLAKQPVLEISDSEESRSKKRPLTLTCTPSKKRLFLGGIPGFAETPQDVQALLGPGFANARFAALNESATSWLLLLRRWAPSSEDFDTLWAKHPSSLGKVRLLGWRPSLFFMSSPRLSFSGPSHSFSAFSVFRGSSSERKLLFTGISNPLVQTTPFQVKWLKHIRSMQRSRPRCGTFWPSSGQPSCNPH</sequence>
<evidence type="ECO:0000313" key="1">
    <source>
        <dbReference type="EMBL" id="CAK8998838.1"/>
    </source>
</evidence>
<keyword evidence="2" id="KW-1185">Reference proteome</keyword>
<proteinExistence type="predicted"/>
<name>A0ABP0IBS1_9DINO</name>
<protein>
    <submittedName>
        <fullName evidence="1">Uncharacterized protein</fullName>
    </submittedName>
</protein>
<gene>
    <name evidence="1" type="ORF">CCMP2556_LOCUS5419</name>
</gene>
<comment type="caution">
    <text evidence="1">The sequence shown here is derived from an EMBL/GenBank/DDBJ whole genome shotgun (WGS) entry which is preliminary data.</text>
</comment>
<dbReference type="EMBL" id="CAXAMN010002259">
    <property type="protein sequence ID" value="CAK8998838.1"/>
    <property type="molecule type" value="Genomic_DNA"/>
</dbReference>
<organism evidence="1 2">
    <name type="scientific">Durusdinium trenchii</name>
    <dbReference type="NCBI Taxonomy" id="1381693"/>
    <lineage>
        <taxon>Eukaryota</taxon>
        <taxon>Sar</taxon>
        <taxon>Alveolata</taxon>
        <taxon>Dinophyceae</taxon>
        <taxon>Suessiales</taxon>
        <taxon>Symbiodiniaceae</taxon>
        <taxon>Durusdinium</taxon>
    </lineage>
</organism>
<accession>A0ABP0IBS1</accession>
<dbReference type="Proteomes" id="UP001642484">
    <property type="component" value="Unassembled WGS sequence"/>
</dbReference>
<evidence type="ECO:0000313" key="2">
    <source>
        <dbReference type="Proteomes" id="UP001642484"/>
    </source>
</evidence>
<reference evidence="1 2" key="1">
    <citation type="submission" date="2024-02" db="EMBL/GenBank/DDBJ databases">
        <authorList>
            <person name="Chen Y."/>
            <person name="Shah S."/>
            <person name="Dougan E. K."/>
            <person name="Thang M."/>
            <person name="Chan C."/>
        </authorList>
    </citation>
    <scope>NUCLEOTIDE SEQUENCE [LARGE SCALE GENOMIC DNA]</scope>
</reference>